<evidence type="ECO:0000259" key="10">
    <source>
        <dbReference type="Pfam" id="PF23598"/>
    </source>
</evidence>
<evidence type="ECO:0000256" key="4">
    <source>
        <dbReference type="ARBA" id="ARBA00022741"/>
    </source>
</evidence>
<dbReference type="FunFam" id="1.10.10.10:FF:000322">
    <property type="entry name" value="Probable disease resistance protein At1g63360"/>
    <property type="match status" value="1"/>
</dbReference>
<sequence>MAGIISALYSLFCDKLASEAFRQFARFKKIDDDDVEKLKMSLIKIKDLLNDASQKEIRQEAVKEWLNSLQHLAYDIDDLLDELSTEAMHREFTEESGTSSKVRKLLPSARMHDKFENITIKLQELFEEKYKLGLSVIGESPKHRNRRLETSLVDPSSIVGRKDDKEALLLKLYEPCDRNVSIVPIVGMGGVGKTTLARLLYDEMQGKDRFELMAWVCVSDEFDIFNISSIIFQSIGGGNQVFKDLNLLQVALREKISNKRFLLVLDDVWSESYTDWEILAGPFLAGAPGSKVIMTTRKMSLLTQLGNNEPYHLPILSDESALSLFCQHALGEKNFDSHPLLKPHGEGIVRKCNGLPLALKALGRLLRTKIDEEDWKEVLNSEIWSLEKGDGIVPALKLSYHDLSPCLKQLFAYCSLFPKDFEFDKEKLILLWMAEGFLQSTTNKTMERLGLEYFNALWSRSFFQPAPNDRSLFVMHDLMSDLATSVAGEFFSRVDIGTEKEHRNESFEKYRHLSFVREEYMVSGRFEPLKGAKSLRTLIAVSVGVIDSWQRFYLSNKVLENLLQELPLLRVLSLSNLSISEVPEFIGSLKHLRYLNLSRTDIKLLPENVCNLYNLQTLILFGCKSLINLPNSFLKLKNLRHLDIRDTPGLKKMPLGIGELKGLQTLSKIIIGGENGFAITELKNLQNLHGKISIWGLGNVQNAMEACNAHLSQKRLSELELDWGYGLLQKGLRLCHSDTGLNVFRKETHDKEVLTELKPQTDSLKKLKIVSYAVIEFPNWVGDPSFLGLTHVSIYGCEECTSLPELGQLPSLKELYIGKMSKVKVVGWELLGTGVAFPSLEILTFDTMPSWKEWSINNNGVVDAAVFPCLKELIILFCPNLVEVSLEKLPLLRVMTVKGCGHGVLTSLVHVASSVTKLILHDISGLTHEVWGGVMKYLGEVEEVTIERCSEIRYLWESEAEAGKLLANLRRLEVRYCSNLVSLGEKEEDNCGSNLTSLRWLSVSLCASLQHCSCPDTLESLFISRCDSVTSVSFRTGGGQNLKSVFIRDCKKLKSMNELKYFVHLITFRIEECPSLESFPFPDQELLDLASLRFLEVKNCTSMDASFLRGLWPPKLCSLGIGGLKKPMSEWGLQSFPTSLFDLNLYGGPYEDVTDFSRLSGLFPSSLTTLRIERFEKLESVSTELQHLTSLQHLSIVKCQKMLDLPEKLSSLLSLGISECSILKKKTSIGGSYWPIVSLTPHLHEDEYIFFVKVRHYLCLLSFDFF</sequence>
<dbReference type="GO" id="GO:0043531">
    <property type="term" value="F:ADP binding"/>
    <property type="evidence" value="ECO:0007669"/>
    <property type="project" value="InterPro"/>
</dbReference>
<dbReference type="AlphaFoldDB" id="A0A9R1W326"/>
<keyword evidence="5" id="KW-0611">Plant defense</keyword>
<feature type="domain" description="Disease resistance R13L4/SHOC-2-like LRR" evidence="10">
    <location>
        <begin position="561"/>
        <end position="902"/>
    </location>
</feature>
<keyword evidence="6" id="KW-0067">ATP-binding</keyword>
<evidence type="ECO:0000256" key="1">
    <source>
        <dbReference type="ARBA" id="ARBA00008894"/>
    </source>
</evidence>
<dbReference type="Gene3D" id="3.80.10.10">
    <property type="entry name" value="Ribonuclease Inhibitor"/>
    <property type="match status" value="4"/>
</dbReference>
<keyword evidence="12" id="KW-1185">Reference proteome</keyword>
<evidence type="ECO:0000256" key="5">
    <source>
        <dbReference type="ARBA" id="ARBA00022821"/>
    </source>
</evidence>
<dbReference type="Gramene" id="rna-gnl|WGS:NBSK|LSAT_0X19800_mrna">
    <property type="protein sequence ID" value="cds-PLY80535.1"/>
    <property type="gene ID" value="gene-LSAT_0X19800"/>
</dbReference>
<proteinExistence type="inferred from homology"/>
<dbReference type="GO" id="GO:0051607">
    <property type="term" value="P:defense response to virus"/>
    <property type="evidence" value="ECO:0007669"/>
    <property type="project" value="UniProtKB-ARBA"/>
</dbReference>
<feature type="domain" description="NB-ARC" evidence="7">
    <location>
        <begin position="162"/>
        <end position="330"/>
    </location>
</feature>
<dbReference type="EMBL" id="NBSK02000003">
    <property type="protein sequence ID" value="KAJ0216553.1"/>
    <property type="molecule type" value="Genomic_DNA"/>
</dbReference>
<feature type="domain" description="Disease resistance protein winged helix" evidence="9">
    <location>
        <begin position="416"/>
        <end position="483"/>
    </location>
</feature>
<dbReference type="InterPro" id="IPR032675">
    <property type="entry name" value="LRR_dom_sf"/>
</dbReference>
<name>A0A9R1W326_LACSA</name>
<evidence type="ECO:0000259" key="9">
    <source>
        <dbReference type="Pfam" id="PF23559"/>
    </source>
</evidence>
<dbReference type="Pfam" id="PF23559">
    <property type="entry name" value="WHD_DRP"/>
    <property type="match status" value="1"/>
</dbReference>
<dbReference type="Pfam" id="PF23598">
    <property type="entry name" value="LRR_14"/>
    <property type="match status" value="1"/>
</dbReference>
<dbReference type="FunFam" id="3.40.50.300:FF:001091">
    <property type="entry name" value="Probable disease resistance protein At1g61300"/>
    <property type="match status" value="1"/>
</dbReference>
<dbReference type="InterPro" id="IPR055414">
    <property type="entry name" value="LRR_R13L4/SHOC2-like"/>
</dbReference>
<evidence type="ECO:0000256" key="2">
    <source>
        <dbReference type="ARBA" id="ARBA00022614"/>
    </source>
</evidence>
<dbReference type="InterPro" id="IPR058922">
    <property type="entry name" value="WHD_DRP"/>
</dbReference>
<dbReference type="InterPro" id="IPR027417">
    <property type="entry name" value="P-loop_NTPase"/>
</dbReference>
<keyword evidence="2" id="KW-0433">Leucine-rich repeat</keyword>
<dbReference type="InterPro" id="IPR041118">
    <property type="entry name" value="Rx_N"/>
</dbReference>
<dbReference type="Gene3D" id="1.20.5.4130">
    <property type="match status" value="1"/>
</dbReference>
<dbReference type="SUPFAM" id="SSF52047">
    <property type="entry name" value="RNI-like"/>
    <property type="match status" value="1"/>
</dbReference>
<evidence type="ECO:0000259" key="8">
    <source>
        <dbReference type="Pfam" id="PF18052"/>
    </source>
</evidence>
<feature type="domain" description="Disease resistance N-terminal" evidence="8">
    <location>
        <begin position="12"/>
        <end position="95"/>
    </location>
</feature>
<dbReference type="Proteomes" id="UP000235145">
    <property type="component" value="Unassembled WGS sequence"/>
</dbReference>
<evidence type="ECO:0000259" key="7">
    <source>
        <dbReference type="Pfam" id="PF00931"/>
    </source>
</evidence>
<dbReference type="Pfam" id="PF00931">
    <property type="entry name" value="NB-ARC"/>
    <property type="match status" value="1"/>
</dbReference>
<dbReference type="Gene3D" id="3.40.50.300">
    <property type="entry name" value="P-loop containing nucleotide triphosphate hydrolases"/>
    <property type="match status" value="1"/>
</dbReference>
<dbReference type="PANTHER" id="PTHR36766">
    <property type="entry name" value="PLANT BROAD-SPECTRUM MILDEW RESISTANCE PROTEIN RPW8"/>
    <property type="match status" value="1"/>
</dbReference>
<dbReference type="Gene3D" id="1.10.8.430">
    <property type="entry name" value="Helical domain of apoptotic protease-activating factors"/>
    <property type="match status" value="1"/>
</dbReference>
<dbReference type="PANTHER" id="PTHR36766:SF61">
    <property type="entry name" value="NB-ARC DOMAIN DISEASE RESISTANCE PROTEIN"/>
    <property type="match status" value="1"/>
</dbReference>
<evidence type="ECO:0000256" key="3">
    <source>
        <dbReference type="ARBA" id="ARBA00022737"/>
    </source>
</evidence>
<gene>
    <name evidence="11" type="ORF">LSAT_V11C300149850</name>
</gene>
<comment type="caution">
    <text evidence="11">The sequence shown here is derived from an EMBL/GenBank/DDBJ whole genome shotgun (WGS) entry which is preliminary data.</text>
</comment>
<reference evidence="11 12" key="1">
    <citation type="journal article" date="2017" name="Nat. Commun.">
        <title>Genome assembly with in vitro proximity ligation data and whole-genome triplication in lettuce.</title>
        <authorList>
            <person name="Reyes-Chin-Wo S."/>
            <person name="Wang Z."/>
            <person name="Yang X."/>
            <person name="Kozik A."/>
            <person name="Arikit S."/>
            <person name="Song C."/>
            <person name="Xia L."/>
            <person name="Froenicke L."/>
            <person name="Lavelle D.O."/>
            <person name="Truco M.J."/>
            <person name="Xia R."/>
            <person name="Zhu S."/>
            <person name="Xu C."/>
            <person name="Xu H."/>
            <person name="Xu X."/>
            <person name="Cox K."/>
            <person name="Korf I."/>
            <person name="Meyers B.C."/>
            <person name="Michelmore R.W."/>
        </authorList>
    </citation>
    <scope>NUCLEOTIDE SEQUENCE [LARGE SCALE GENOMIC DNA]</scope>
    <source>
        <strain evidence="12">cv. Salinas</strain>
        <tissue evidence="11">Seedlings</tissue>
    </source>
</reference>
<dbReference type="GO" id="GO:0005524">
    <property type="term" value="F:ATP binding"/>
    <property type="evidence" value="ECO:0007669"/>
    <property type="project" value="UniProtKB-KW"/>
</dbReference>
<organism evidence="11 12">
    <name type="scientific">Lactuca sativa</name>
    <name type="common">Garden lettuce</name>
    <dbReference type="NCBI Taxonomy" id="4236"/>
    <lineage>
        <taxon>Eukaryota</taxon>
        <taxon>Viridiplantae</taxon>
        <taxon>Streptophyta</taxon>
        <taxon>Embryophyta</taxon>
        <taxon>Tracheophyta</taxon>
        <taxon>Spermatophyta</taxon>
        <taxon>Magnoliopsida</taxon>
        <taxon>eudicotyledons</taxon>
        <taxon>Gunneridae</taxon>
        <taxon>Pentapetalae</taxon>
        <taxon>asterids</taxon>
        <taxon>campanulids</taxon>
        <taxon>Asterales</taxon>
        <taxon>Asteraceae</taxon>
        <taxon>Cichorioideae</taxon>
        <taxon>Cichorieae</taxon>
        <taxon>Lactucinae</taxon>
        <taxon>Lactuca</taxon>
    </lineage>
</organism>
<dbReference type="InterPro" id="IPR042197">
    <property type="entry name" value="Apaf_helical"/>
</dbReference>
<evidence type="ECO:0000313" key="11">
    <source>
        <dbReference type="EMBL" id="KAJ0216553.1"/>
    </source>
</evidence>
<comment type="similarity">
    <text evidence="1">Belongs to the disease resistance NB-LRR family.</text>
</comment>
<evidence type="ECO:0000256" key="6">
    <source>
        <dbReference type="ARBA" id="ARBA00022840"/>
    </source>
</evidence>
<dbReference type="InterPro" id="IPR002182">
    <property type="entry name" value="NB-ARC"/>
</dbReference>
<evidence type="ECO:0000313" key="12">
    <source>
        <dbReference type="Proteomes" id="UP000235145"/>
    </source>
</evidence>
<dbReference type="SUPFAM" id="SSF52540">
    <property type="entry name" value="P-loop containing nucleoside triphosphate hydrolases"/>
    <property type="match status" value="1"/>
</dbReference>
<protein>
    <submittedName>
        <fullName evidence="11">Uncharacterized protein</fullName>
    </submittedName>
</protein>
<dbReference type="PRINTS" id="PR00364">
    <property type="entry name" value="DISEASERSIST"/>
</dbReference>
<dbReference type="SUPFAM" id="SSF52058">
    <property type="entry name" value="L domain-like"/>
    <property type="match status" value="1"/>
</dbReference>
<keyword evidence="3" id="KW-0677">Repeat</keyword>
<dbReference type="Pfam" id="PF18052">
    <property type="entry name" value="Rx_N"/>
    <property type="match status" value="1"/>
</dbReference>
<keyword evidence="4" id="KW-0547">Nucleotide-binding</keyword>
<accession>A0A9R1W326</accession>